<organism evidence="2 3">
    <name type="scientific">Porphyra umbilicalis</name>
    <name type="common">Purple laver</name>
    <name type="synonym">Red alga</name>
    <dbReference type="NCBI Taxonomy" id="2786"/>
    <lineage>
        <taxon>Eukaryota</taxon>
        <taxon>Rhodophyta</taxon>
        <taxon>Bangiophyceae</taxon>
        <taxon>Bangiales</taxon>
        <taxon>Bangiaceae</taxon>
        <taxon>Porphyra</taxon>
    </lineage>
</organism>
<gene>
    <name evidence="2" type="ORF">BU14_0393s0009</name>
</gene>
<feature type="region of interest" description="Disordered" evidence="1">
    <location>
        <begin position="926"/>
        <end position="1036"/>
    </location>
</feature>
<dbReference type="InterPro" id="IPR045850">
    <property type="entry name" value="TRM2_met"/>
</dbReference>
<keyword evidence="3" id="KW-1185">Reference proteome</keyword>
<feature type="compositionally biased region" description="Pro residues" evidence="1">
    <location>
        <begin position="266"/>
        <end position="275"/>
    </location>
</feature>
<evidence type="ECO:0000256" key="1">
    <source>
        <dbReference type="SAM" id="MobiDB-lite"/>
    </source>
</evidence>
<feature type="compositionally biased region" description="Basic residues" evidence="1">
    <location>
        <begin position="1211"/>
        <end position="1231"/>
    </location>
</feature>
<feature type="compositionally biased region" description="Gly residues" evidence="1">
    <location>
        <begin position="126"/>
        <end position="136"/>
    </location>
</feature>
<feature type="compositionally biased region" description="Low complexity" evidence="1">
    <location>
        <begin position="636"/>
        <end position="672"/>
    </location>
</feature>
<dbReference type="AlphaFoldDB" id="A0A1X6NWC4"/>
<feature type="compositionally biased region" description="Basic residues" evidence="1">
    <location>
        <begin position="704"/>
        <end position="715"/>
    </location>
</feature>
<accession>A0A1X6NWC4</accession>
<dbReference type="GO" id="GO:0003723">
    <property type="term" value="F:RNA binding"/>
    <property type="evidence" value="ECO:0007669"/>
    <property type="project" value="TreeGrafter"/>
</dbReference>
<feature type="region of interest" description="Disordered" evidence="1">
    <location>
        <begin position="249"/>
        <end position="290"/>
    </location>
</feature>
<dbReference type="Proteomes" id="UP000218209">
    <property type="component" value="Unassembled WGS sequence"/>
</dbReference>
<feature type="compositionally biased region" description="Gly residues" evidence="1">
    <location>
        <begin position="254"/>
        <end position="265"/>
    </location>
</feature>
<dbReference type="Gene3D" id="2.40.50.1070">
    <property type="match status" value="1"/>
</dbReference>
<proteinExistence type="predicted"/>
<evidence type="ECO:0000313" key="2">
    <source>
        <dbReference type="EMBL" id="OSX72921.1"/>
    </source>
</evidence>
<feature type="region of interest" description="Disordered" evidence="1">
    <location>
        <begin position="45"/>
        <end position="165"/>
    </location>
</feature>
<dbReference type="PANTHER" id="PTHR45904">
    <property type="entry name" value="TRNA (URACIL-5-)-METHYLTRANSFERASE"/>
    <property type="match status" value="1"/>
</dbReference>
<feature type="compositionally biased region" description="Acidic residues" evidence="1">
    <location>
        <begin position="989"/>
        <end position="1011"/>
    </location>
</feature>
<feature type="region of interest" description="Disordered" evidence="1">
    <location>
        <begin position="306"/>
        <end position="336"/>
    </location>
</feature>
<feature type="compositionally biased region" description="Low complexity" evidence="1">
    <location>
        <begin position="276"/>
        <end position="290"/>
    </location>
</feature>
<dbReference type="PANTHER" id="PTHR45904:SF2">
    <property type="entry name" value="TRNA (URACIL-5-)-METHYLTRANSFERASE HOMOLOG A"/>
    <property type="match status" value="1"/>
</dbReference>
<name>A0A1X6NWC4_PORUM</name>
<sequence length="1257" mass="125653">NKLYMRRNSWLHAGGSRAPPTPCGAGSTEALLAYSLGVTPPAVVATRPTVRGGGGGGGREGWRRRGAGRPPNTQQTPVALLSTMRRRRSRRSTAWPSRAPVWSPRCRRRIRPSGRPPRRPPSTASRGGGGGGGGGAPPKRRRPDDDRDGDGVGDGAAADGDGDGAVRTAASVTAPWWDTPFAAQVAAKARTVRRALTKVIVTAAAAYAGGGGTPGRTPPPWVVSAAGEGGGGGGGGERRRARPNEFTIGWARLPGGGTADADGGGAPPPPLPPPDSGAAARGVAPPPAAAADAVGGAAVGTADGAAADGAAADAPPPPQRGAARPPPRGVTPAVGFSLGPYRDGNHLIGAATPACVTASHAALALAAALTATHRAFDVPSYDRTRHGGFWRLLTVRQGCRTGDVLATVAVQTVDAETGVHNGRSTVAAAAAGEVGPVEVLATWGGGGAAAAAPADDAASTSGGGMGVTPQALPPRAVAAVTEILDGVTYRVNAGAFFQVHMAMSAALYALVGRWVAGDTKAKVAAASAAAAVAGRQWAAEGEGEGGGATPVTQGGMEDVVAAPARAGVADAAAAGGAAAAGPPAAAGVADAAAPPAAVTVAAPAPAAAVREAPAAATSAAAAPDAAAAPAAHAAPAAADAATPPSTAAAGTPPDAVAAGAPPAAAAAAAALATPPPPPPPKPGLLDVGRRARRRRRWGGGAGRGGRRPAAVRRARDRLKVPPRDARGAAARVRGVCGREFARGGAAAAAAALQGVRGSPACARAGRARRPLSTNAARGGATGSREGTSLKIGVAATNATVAAAVFSAAAAERAGSGGGGAGGGGVGGRVGHGARGGAPRRHDCRVGRARDGVWGVEHRRGGGSGARGNVIEADTGVNEALHKLIKIMWTNTNKQEASFTIQMLKCEQTLSHIIESDMADKAAAAHGAGDVGSGARPTTAAARGVGGDGFGDSAGLGGRDEPNGGAPEEEDGSPMELSYDGRGGDVEMNAPEEDVDEDIDVDDSGDVDEVGIADESSRAAAAAGSFTENEPAPRPRRVRISGRRITVGDAAAADNGRLQQLPAILGTTAAQHLVVVNTFKIEAKLPRRVKKVAQLVRAARSLYRKPWFDHLYYDVPGDRAEQRLGLARLLVRARASGPVLPGALGAAGNMGQQTVAHRSRVCTDHQHNSVTSDPGTVHGRLPTNVTSTPSVPARRTSNDRKGGGSRGAAGGARRRRRRRQRRQMNNARHRRCSPTAQTARCHRVTRSPRMIIAVDCRQ</sequence>
<feature type="region of interest" description="Disordered" evidence="1">
    <location>
        <begin position="636"/>
        <end position="715"/>
    </location>
</feature>
<reference evidence="2 3" key="1">
    <citation type="submission" date="2017-03" db="EMBL/GenBank/DDBJ databases">
        <title>WGS assembly of Porphyra umbilicalis.</title>
        <authorList>
            <person name="Brawley S.H."/>
            <person name="Blouin N.A."/>
            <person name="Ficko-Blean E."/>
            <person name="Wheeler G.L."/>
            <person name="Lohr M."/>
            <person name="Goodson H.V."/>
            <person name="Jenkins J.W."/>
            <person name="Blaby-Haas C.E."/>
            <person name="Helliwell K.E."/>
            <person name="Chan C."/>
            <person name="Marriage T."/>
            <person name="Bhattacharya D."/>
            <person name="Klein A.S."/>
            <person name="Badis Y."/>
            <person name="Brodie J."/>
            <person name="Cao Y."/>
            <person name="Collen J."/>
            <person name="Dittami S.M."/>
            <person name="Gachon C.M."/>
            <person name="Green B.R."/>
            <person name="Karpowicz S."/>
            <person name="Kim J.W."/>
            <person name="Kudahl U."/>
            <person name="Lin S."/>
            <person name="Michel G."/>
            <person name="Mittag M."/>
            <person name="Olson B.J."/>
            <person name="Pangilinan J."/>
            <person name="Peng Y."/>
            <person name="Qiu H."/>
            <person name="Shu S."/>
            <person name="Singer J.T."/>
            <person name="Smith A.G."/>
            <person name="Sprecher B.N."/>
            <person name="Wagner V."/>
            <person name="Wang W."/>
            <person name="Wang Z.-Y."/>
            <person name="Yan J."/>
            <person name="Yarish C."/>
            <person name="Zoeuner-Riek S."/>
            <person name="Zhuang Y."/>
            <person name="Zou Y."/>
            <person name="Lindquist E.A."/>
            <person name="Grimwood J."/>
            <person name="Barry K."/>
            <person name="Rokhsar D.S."/>
            <person name="Schmutz J."/>
            <person name="Stiller J.W."/>
            <person name="Grossman A.R."/>
            <person name="Prochnik S.E."/>
        </authorList>
    </citation>
    <scope>NUCLEOTIDE SEQUENCE [LARGE SCALE GENOMIC DNA]</scope>
    <source>
        <strain evidence="2">4086291</strain>
    </source>
</reference>
<feature type="compositionally biased region" description="Gly residues" evidence="1">
    <location>
        <begin position="943"/>
        <end position="956"/>
    </location>
</feature>
<feature type="compositionally biased region" description="Pro residues" evidence="1">
    <location>
        <begin position="673"/>
        <end position="682"/>
    </location>
</feature>
<feature type="region of interest" description="Disordered" evidence="1">
    <location>
        <begin position="1158"/>
        <end position="1240"/>
    </location>
</feature>
<evidence type="ECO:0000313" key="3">
    <source>
        <dbReference type="Proteomes" id="UP000218209"/>
    </source>
</evidence>
<protein>
    <submittedName>
        <fullName evidence="2">Uncharacterized protein</fullName>
    </submittedName>
</protein>
<feature type="compositionally biased region" description="Basic residues" evidence="1">
    <location>
        <begin position="105"/>
        <end position="118"/>
    </location>
</feature>
<dbReference type="EMBL" id="KV919030">
    <property type="protein sequence ID" value="OSX72921.1"/>
    <property type="molecule type" value="Genomic_DNA"/>
</dbReference>
<feature type="compositionally biased region" description="Pro residues" evidence="1">
    <location>
        <begin position="314"/>
        <end position="329"/>
    </location>
</feature>
<feature type="non-terminal residue" evidence="2">
    <location>
        <position position="1"/>
    </location>
</feature>
<feature type="region of interest" description="Disordered" evidence="1">
    <location>
        <begin position="763"/>
        <end position="785"/>
    </location>
</feature>